<dbReference type="EMBL" id="LSRC01000026">
    <property type="protein sequence ID" value="KXI17315.1"/>
    <property type="molecule type" value="Genomic_DNA"/>
</dbReference>
<feature type="compositionally biased region" description="Polar residues" evidence="1">
    <location>
        <begin position="618"/>
        <end position="628"/>
    </location>
</feature>
<accession>A0A135Z6S1</accession>
<name>A0A135Z6S1_GARVA</name>
<protein>
    <submittedName>
        <fullName evidence="2">Uncharacterized protein</fullName>
    </submittedName>
</protein>
<feature type="compositionally biased region" description="Polar residues" evidence="1">
    <location>
        <begin position="31"/>
        <end position="64"/>
    </location>
</feature>
<feature type="region of interest" description="Disordered" evidence="1">
    <location>
        <begin position="607"/>
        <end position="628"/>
    </location>
</feature>
<feature type="compositionally biased region" description="Low complexity" evidence="1">
    <location>
        <begin position="10"/>
        <end position="22"/>
    </location>
</feature>
<evidence type="ECO:0000256" key="1">
    <source>
        <dbReference type="SAM" id="MobiDB-lite"/>
    </source>
</evidence>
<reference evidence="2 3" key="1">
    <citation type="submission" date="2016-02" db="EMBL/GenBank/DDBJ databases">
        <authorList>
            <person name="Wen L."/>
            <person name="He K."/>
            <person name="Yang H."/>
        </authorList>
    </citation>
    <scope>NUCLEOTIDE SEQUENCE [LARGE SCALE GENOMIC DNA]</scope>
    <source>
        <strain evidence="2 3">CMW7778B</strain>
    </source>
</reference>
<gene>
    <name evidence="2" type="ORF">HMPREF3230_00669</name>
</gene>
<feature type="region of interest" description="Disordered" evidence="1">
    <location>
        <begin position="10"/>
        <end position="101"/>
    </location>
</feature>
<feature type="region of interest" description="Disordered" evidence="1">
    <location>
        <begin position="537"/>
        <end position="587"/>
    </location>
</feature>
<dbReference type="AlphaFoldDB" id="A0A135Z6S1"/>
<feature type="compositionally biased region" description="Low complexity" evidence="1">
    <location>
        <begin position="552"/>
        <end position="584"/>
    </location>
</feature>
<sequence length="763" mass="82898">MLAAFLIAPTSALSASESATSTEKTERAKAGSTNSNGESNKQYEQSGSNSAELNKSNAGSSSSLKKNDGELKPVENQQLDSNSGVNKAKADGTATNQNAKDYQKKDAFTEAFLTMNRSVRKAKECSTLSACYNISYNIGSPTVDNDGKTILIKRGGEPRTITPKFELKPGKIPATNLLDGVWFELGKFANNPVPSWVNFEKTENGKTIKVSNTEKQKGFDGSVTLRPNGKWDYGSYRFKVFAYYKNKKEKISVTISVIVDVSDVPNDGDLTLSLYDFVNKTDKTPVSDNKIIIKPKSNSQGAGGTDKKDTYDSINNLFIDSKSTKKPSVIYHHMICHENGSDNYTLDSVNGLSLGTQTQFKHMENKDRPDENAEDSAVYESDPYTERSQSWISGTPTSAGTFECTVFAFKDANLKDKATGKHPSNLVEEFKKNSKTNEGKKSLFEGNIVDSNAWKTDDIKQGVDWYYKTITIQFGGKDLSLKVYPFKNANGSLPAALADGSYSFSLIRGAEINPFIDAISQSNNSKITLRMLCSKGEKKNNSTGTGTGTGSAGSTDGNSSAGSNGANTGAGSPSSPSGSQSSQSEQQLDLLEYKTWSTSIAGLGVTLPSDQEPCVTDSKGNTQCTSSDNKNVAARTNIEASIKPEEVGDYQCVVYALKQNVLESDAWKAYETSFKNNSVIPNGDSLLEGSNKAKFADFKQGTDWQKYMLKIQVVKFSLPNAGARGWNMFLSVLCALVTTLIAIYFVSDSMKRCHSILNGRRRC</sequence>
<dbReference type="Proteomes" id="UP000070505">
    <property type="component" value="Unassembled WGS sequence"/>
</dbReference>
<evidence type="ECO:0000313" key="3">
    <source>
        <dbReference type="Proteomes" id="UP000070505"/>
    </source>
</evidence>
<feature type="compositionally biased region" description="Polar residues" evidence="1">
    <location>
        <begin position="75"/>
        <end position="85"/>
    </location>
</feature>
<evidence type="ECO:0000313" key="2">
    <source>
        <dbReference type="EMBL" id="KXI17315.1"/>
    </source>
</evidence>
<comment type="caution">
    <text evidence="2">The sequence shown here is derived from an EMBL/GenBank/DDBJ whole genome shotgun (WGS) entry which is preliminary data.</text>
</comment>
<organism evidence="2 3">
    <name type="scientific">Gardnerella vaginalis</name>
    <dbReference type="NCBI Taxonomy" id="2702"/>
    <lineage>
        <taxon>Bacteria</taxon>
        <taxon>Bacillati</taxon>
        <taxon>Actinomycetota</taxon>
        <taxon>Actinomycetes</taxon>
        <taxon>Bifidobacteriales</taxon>
        <taxon>Bifidobacteriaceae</taxon>
        <taxon>Gardnerella</taxon>
    </lineage>
</organism>
<proteinExistence type="predicted"/>
<dbReference type="PATRIC" id="fig|2702.101.peg.651"/>